<gene>
    <name evidence="1" type="ORF">RO07_09160</name>
</gene>
<dbReference type="EMBL" id="CP010310">
    <property type="protein sequence ID" value="AJC20600.1"/>
    <property type="molecule type" value="Genomic_DNA"/>
</dbReference>
<name>A0ABM5RYN7_PANPU</name>
<dbReference type="SUPFAM" id="SSF47598">
    <property type="entry name" value="Ribbon-helix-helix"/>
    <property type="match status" value="1"/>
</dbReference>
<dbReference type="InterPro" id="IPR010985">
    <property type="entry name" value="Ribbon_hlx_hlx"/>
</dbReference>
<accession>A0ABM5RYN7</accession>
<evidence type="ECO:0000313" key="2">
    <source>
        <dbReference type="Proteomes" id="UP000035086"/>
    </source>
</evidence>
<sequence>MEDVMHMLLIEGIDDELMRSIRTRAVIHQRTLEEEALSMLNSLPKHPGFRCLGEAILHFPNVGLDSDFERVN</sequence>
<protein>
    <submittedName>
        <fullName evidence="1">Uncharacterized protein</fullName>
    </submittedName>
</protein>
<proteinExistence type="predicted"/>
<evidence type="ECO:0000313" key="1">
    <source>
        <dbReference type="EMBL" id="AJC20600.1"/>
    </source>
</evidence>
<reference evidence="1" key="1">
    <citation type="submission" date="2016-11" db="EMBL/GenBank/DDBJ databases">
        <title>Complete Genome Sequencing of Pandoraea pulmonicola DSM 16583.</title>
        <authorList>
            <person name="Chan K.-G."/>
        </authorList>
    </citation>
    <scope>NUCLEOTIDE SEQUENCE</scope>
    <source>
        <strain evidence="1">DSM 16583</strain>
    </source>
</reference>
<dbReference type="RefSeq" id="WP_039407166.1">
    <property type="nucleotide sequence ID" value="NZ_CP010310.2"/>
</dbReference>
<organism evidence="1 2">
    <name type="scientific">Pandoraea pulmonicola</name>
    <dbReference type="NCBI Taxonomy" id="93221"/>
    <lineage>
        <taxon>Bacteria</taxon>
        <taxon>Pseudomonadati</taxon>
        <taxon>Pseudomonadota</taxon>
        <taxon>Betaproteobacteria</taxon>
        <taxon>Burkholderiales</taxon>
        <taxon>Burkholderiaceae</taxon>
        <taxon>Pandoraea</taxon>
    </lineage>
</organism>
<dbReference type="Proteomes" id="UP000035086">
    <property type="component" value="Chromosome"/>
</dbReference>
<keyword evidence="2" id="KW-1185">Reference proteome</keyword>